<feature type="modified residue" description="Phosphohistidine" evidence="2">
    <location>
        <position position="3"/>
    </location>
</feature>
<dbReference type="Gene3D" id="1.20.120.160">
    <property type="entry name" value="HPT domain"/>
    <property type="match status" value="1"/>
</dbReference>
<keyword evidence="5" id="KW-1185">Reference proteome</keyword>
<proteinExistence type="predicted"/>
<reference evidence="4 5" key="2">
    <citation type="submission" date="2014-09" db="EMBL/GenBank/DDBJ databases">
        <authorList>
            <consortium name="NBRP consortium"/>
            <person name="Sawabe T."/>
            <person name="Meirelles P."/>
            <person name="Nakanishi M."/>
            <person name="Sayaka M."/>
            <person name="Hattori M."/>
            <person name="Ohkuma M."/>
        </authorList>
    </citation>
    <scope>NUCLEOTIDE SEQUENCE [LARGE SCALE GENOMIC DNA]</scope>
    <source>
        <strain evidence="5">JCM19235</strain>
    </source>
</reference>
<keyword evidence="2" id="KW-0597">Phosphoprotein</keyword>
<dbReference type="GO" id="GO:0000160">
    <property type="term" value="P:phosphorelay signal transduction system"/>
    <property type="evidence" value="ECO:0007669"/>
    <property type="project" value="UniProtKB-KW"/>
</dbReference>
<dbReference type="STRING" id="990268.JCM19235_4298"/>
<keyword evidence="1" id="KW-0902">Two-component regulatory system</keyword>
<sequence>MAHTLKGVSGSIFAEELRQSAIVAEQQLKDTQSLEPDAISELERCLRMAILSAEDYISAQSQQ</sequence>
<evidence type="ECO:0000259" key="3">
    <source>
        <dbReference type="PROSITE" id="PS50894"/>
    </source>
</evidence>
<evidence type="ECO:0000313" key="4">
    <source>
        <dbReference type="EMBL" id="GAL20098.1"/>
    </source>
</evidence>
<dbReference type="Pfam" id="PF01627">
    <property type="entry name" value="Hpt"/>
    <property type="match status" value="1"/>
</dbReference>
<dbReference type="InterPro" id="IPR036641">
    <property type="entry name" value="HPT_dom_sf"/>
</dbReference>
<evidence type="ECO:0000313" key="5">
    <source>
        <dbReference type="Proteomes" id="UP000029228"/>
    </source>
</evidence>
<protein>
    <recommendedName>
        <fullName evidence="3">HPt domain-containing protein</fullName>
    </recommendedName>
</protein>
<dbReference type="PROSITE" id="PS50894">
    <property type="entry name" value="HPT"/>
    <property type="match status" value="1"/>
</dbReference>
<dbReference type="InterPro" id="IPR008207">
    <property type="entry name" value="Sig_transdc_His_kin_Hpt_dom"/>
</dbReference>
<dbReference type="EMBL" id="BBMR01000005">
    <property type="protein sequence ID" value="GAL20098.1"/>
    <property type="molecule type" value="Genomic_DNA"/>
</dbReference>
<comment type="caution">
    <text evidence="4">The sequence shown here is derived from an EMBL/GenBank/DDBJ whole genome shotgun (WGS) entry which is preliminary data.</text>
</comment>
<evidence type="ECO:0000256" key="2">
    <source>
        <dbReference type="PROSITE-ProRule" id="PRU00110"/>
    </source>
</evidence>
<gene>
    <name evidence="4" type="ORF">JCM19235_4298</name>
</gene>
<dbReference type="Proteomes" id="UP000029228">
    <property type="component" value="Unassembled WGS sequence"/>
</dbReference>
<organism evidence="4 5">
    <name type="scientific">Vibrio maritimus</name>
    <dbReference type="NCBI Taxonomy" id="990268"/>
    <lineage>
        <taxon>Bacteria</taxon>
        <taxon>Pseudomonadati</taxon>
        <taxon>Pseudomonadota</taxon>
        <taxon>Gammaproteobacteria</taxon>
        <taxon>Vibrionales</taxon>
        <taxon>Vibrionaceae</taxon>
        <taxon>Vibrio</taxon>
    </lineage>
</organism>
<name>A0A090RZY2_9VIBR</name>
<feature type="domain" description="HPt" evidence="3">
    <location>
        <begin position="1"/>
        <end position="60"/>
    </location>
</feature>
<evidence type="ECO:0000256" key="1">
    <source>
        <dbReference type="ARBA" id="ARBA00023012"/>
    </source>
</evidence>
<dbReference type="SUPFAM" id="SSF47226">
    <property type="entry name" value="Histidine-containing phosphotransfer domain, HPT domain"/>
    <property type="match status" value="1"/>
</dbReference>
<reference evidence="4 5" key="1">
    <citation type="submission" date="2014-09" db="EMBL/GenBank/DDBJ databases">
        <title>Vibrio maritimus JCM 19235. (C45) whole genome shotgun sequence.</title>
        <authorList>
            <person name="Sawabe T."/>
            <person name="Meirelles P."/>
            <person name="Nakanishi M."/>
            <person name="Sayaka M."/>
            <person name="Hattori M."/>
            <person name="Ohkuma M."/>
        </authorList>
    </citation>
    <scope>NUCLEOTIDE SEQUENCE [LARGE SCALE GENOMIC DNA]</scope>
    <source>
        <strain evidence="5">JCM19235</strain>
    </source>
</reference>
<dbReference type="GO" id="GO:0004672">
    <property type="term" value="F:protein kinase activity"/>
    <property type="evidence" value="ECO:0007669"/>
    <property type="project" value="UniProtKB-ARBA"/>
</dbReference>
<dbReference type="AlphaFoldDB" id="A0A090RZY2"/>
<accession>A0A090RZY2</accession>